<dbReference type="InterPro" id="IPR036390">
    <property type="entry name" value="WH_DNA-bd_sf"/>
</dbReference>
<proteinExistence type="predicted"/>
<gene>
    <name evidence="2" type="ORF">GCM10009799_22980</name>
</gene>
<comment type="caution">
    <text evidence="2">The sequence shown here is derived from an EMBL/GenBank/DDBJ whole genome shotgun (WGS) entry which is preliminary data.</text>
</comment>
<dbReference type="Pfam" id="PF12840">
    <property type="entry name" value="HTH_20"/>
    <property type="match status" value="1"/>
</dbReference>
<keyword evidence="3" id="KW-1185">Reference proteome</keyword>
<dbReference type="InterPro" id="IPR036388">
    <property type="entry name" value="WH-like_DNA-bd_sf"/>
</dbReference>
<name>A0ABN2T0E1_9ACTN</name>
<evidence type="ECO:0000313" key="2">
    <source>
        <dbReference type="EMBL" id="GAA1995895.1"/>
    </source>
</evidence>
<organism evidence="2 3">
    <name type="scientific">Nocardiopsis rhodophaea</name>
    <dbReference type="NCBI Taxonomy" id="280238"/>
    <lineage>
        <taxon>Bacteria</taxon>
        <taxon>Bacillati</taxon>
        <taxon>Actinomycetota</taxon>
        <taxon>Actinomycetes</taxon>
        <taxon>Streptosporangiales</taxon>
        <taxon>Nocardiopsidaceae</taxon>
        <taxon>Nocardiopsis</taxon>
    </lineage>
</organism>
<evidence type="ECO:0000313" key="3">
    <source>
        <dbReference type="Proteomes" id="UP001501585"/>
    </source>
</evidence>
<evidence type="ECO:0000256" key="1">
    <source>
        <dbReference type="SAM" id="MobiDB-lite"/>
    </source>
</evidence>
<reference evidence="2 3" key="1">
    <citation type="journal article" date="2019" name="Int. J. Syst. Evol. Microbiol.">
        <title>The Global Catalogue of Microorganisms (GCM) 10K type strain sequencing project: providing services to taxonomists for standard genome sequencing and annotation.</title>
        <authorList>
            <consortium name="The Broad Institute Genomics Platform"/>
            <consortium name="The Broad Institute Genome Sequencing Center for Infectious Disease"/>
            <person name="Wu L."/>
            <person name="Ma J."/>
        </authorList>
    </citation>
    <scope>NUCLEOTIDE SEQUENCE [LARGE SCALE GENOMIC DNA]</scope>
    <source>
        <strain evidence="2 3">JCM 15313</strain>
    </source>
</reference>
<dbReference type="EMBL" id="BAAAPC010000008">
    <property type="protein sequence ID" value="GAA1995895.1"/>
    <property type="molecule type" value="Genomic_DNA"/>
</dbReference>
<dbReference type="InterPro" id="IPR011991">
    <property type="entry name" value="ArsR-like_HTH"/>
</dbReference>
<sequence>MLGGRCPPHKAPRGADCLCLICVADLFGQPDENRGMTESGIDAVGLLSDPLRRRLYDFVVESGGEVSRAEAAEAVGAQRTLVAFHLDKLAAAGLLDVARRKVSGRDGPGSGRPAKLYRRAERQLSVQLPPRDYETAALVLAEAVRRHGAEEALHQAAREEGVRRGAALRAAADRPRSSSPTAGEPAGDALSLDDLARHLERLGYEPVPDPDHADAVRLRNCPFHTLARDVPPVACGMNLELLRGLLEGAGAEEVTARMAPLREGCCVRLSKNKIY</sequence>
<dbReference type="CDD" id="cd00090">
    <property type="entry name" value="HTH_ARSR"/>
    <property type="match status" value="1"/>
</dbReference>
<feature type="region of interest" description="Disordered" evidence="1">
    <location>
        <begin position="156"/>
        <end position="189"/>
    </location>
</feature>
<dbReference type="Proteomes" id="UP001501585">
    <property type="component" value="Unassembled WGS sequence"/>
</dbReference>
<accession>A0ABN2T0E1</accession>
<dbReference type="SUPFAM" id="SSF46785">
    <property type="entry name" value="Winged helix' DNA-binding domain"/>
    <property type="match status" value="1"/>
</dbReference>
<dbReference type="Gene3D" id="1.10.10.10">
    <property type="entry name" value="Winged helix-like DNA-binding domain superfamily/Winged helix DNA-binding domain"/>
    <property type="match status" value="1"/>
</dbReference>
<protein>
    <submittedName>
        <fullName evidence="2">Helix-turn-helix domain-containing protein</fullName>
    </submittedName>
</protein>